<dbReference type="Pfam" id="PF07686">
    <property type="entry name" value="V-set"/>
    <property type="match status" value="2"/>
</dbReference>
<keyword evidence="11" id="KW-1280">Immunoglobulin</keyword>
<dbReference type="SUPFAM" id="SSF48726">
    <property type="entry name" value="Immunoglobulin"/>
    <property type="match status" value="2"/>
</dbReference>
<dbReference type="InterPro" id="IPR036179">
    <property type="entry name" value="Ig-like_dom_sf"/>
</dbReference>
<dbReference type="GO" id="GO:0016064">
    <property type="term" value="P:immunoglobulin mediated immune response"/>
    <property type="evidence" value="ECO:0000318"/>
    <property type="project" value="GO_Central"/>
</dbReference>
<evidence type="ECO:0000256" key="1">
    <source>
        <dbReference type="ARBA" id="ARBA00004236"/>
    </source>
</evidence>
<feature type="domain" description="Ig-like" evidence="12">
    <location>
        <begin position="15"/>
        <end position="91"/>
    </location>
</feature>
<keyword evidence="3" id="KW-1003">Cell membrane</keyword>
<evidence type="ECO:0000256" key="6">
    <source>
        <dbReference type="ARBA" id="ARBA00022859"/>
    </source>
</evidence>
<evidence type="ECO:0000313" key="13">
    <source>
        <dbReference type="Ensembl" id="ENSLOCP00000000746.1"/>
    </source>
</evidence>
<dbReference type="InterPro" id="IPR003599">
    <property type="entry name" value="Ig_sub"/>
</dbReference>
<proteinExistence type="predicted"/>
<dbReference type="FunFam" id="2.60.40.10:FF:001072">
    <property type="entry name" value="Immunoglobulin heavy variable V1-24"/>
    <property type="match status" value="1"/>
</dbReference>
<evidence type="ECO:0000256" key="5">
    <source>
        <dbReference type="ARBA" id="ARBA00022729"/>
    </source>
</evidence>
<dbReference type="GeneTree" id="ENSGT00940000163847"/>
<evidence type="ECO:0000259" key="12">
    <source>
        <dbReference type="PROSITE" id="PS50835"/>
    </source>
</evidence>
<dbReference type="Proteomes" id="UP000018468">
    <property type="component" value="Unassembled WGS sequence"/>
</dbReference>
<dbReference type="InterPro" id="IPR013106">
    <property type="entry name" value="Ig_V-set"/>
</dbReference>
<reference evidence="13" key="2">
    <citation type="submission" date="2025-08" db="UniProtKB">
        <authorList>
            <consortium name="Ensembl"/>
        </authorList>
    </citation>
    <scope>IDENTIFICATION</scope>
</reference>
<dbReference type="OMA" id="CAREALW"/>
<dbReference type="Gene3D" id="2.60.40.10">
    <property type="entry name" value="Immunoglobulins"/>
    <property type="match status" value="2"/>
</dbReference>
<dbReference type="InParanoid" id="W5LX89"/>
<name>W5LX89_LEPOC</name>
<dbReference type="GO" id="GO:0005886">
    <property type="term" value="C:plasma membrane"/>
    <property type="evidence" value="ECO:0007669"/>
    <property type="project" value="UniProtKB-SubCell"/>
</dbReference>
<dbReference type="GO" id="GO:0019814">
    <property type="term" value="C:immunoglobulin complex"/>
    <property type="evidence" value="ECO:0007669"/>
    <property type="project" value="UniProtKB-KW"/>
</dbReference>
<dbReference type="InterPro" id="IPR013783">
    <property type="entry name" value="Ig-like_fold"/>
</dbReference>
<protein>
    <recommendedName>
        <fullName evidence="12">Ig-like domain-containing protein</fullName>
    </recommendedName>
</protein>
<sequence length="223" mass="24937">DIQLNQSGPEVKKPGESVKLSCTVSGFSLSSNYMAWIRQAPGKGLEWIGDTGSNYAPSFQGRFTISEDVSSETTYLQSSSLKAEDTAVYYCARIVTCCCFIQLQVQNISRCINANNTNDCLFIFFVSYIHCDVILEESEPQVKRPGDSVRLSCRVTGFSLSSYSVHWIRQPVNKALQWVGYYSNALESRFKVTEDSSNSIAYLDITGLKPEDTAVYYCAREPQ</sequence>
<evidence type="ECO:0000256" key="2">
    <source>
        <dbReference type="ARBA" id="ARBA00004613"/>
    </source>
</evidence>
<reference evidence="14" key="1">
    <citation type="submission" date="2011-12" db="EMBL/GenBank/DDBJ databases">
        <title>The Draft Genome of Lepisosteus oculatus.</title>
        <authorList>
            <consortium name="The Broad Institute Genome Assembly &amp; Analysis Group"/>
            <consortium name="Computational R&amp;D Group"/>
            <consortium name="and Sequencing Platform"/>
            <person name="Di Palma F."/>
            <person name="Alfoldi J."/>
            <person name="Johnson J."/>
            <person name="Berlin A."/>
            <person name="Gnerre S."/>
            <person name="Jaffe D."/>
            <person name="MacCallum I."/>
            <person name="Young S."/>
            <person name="Walker B.J."/>
            <person name="Lander E.S."/>
            <person name="Lindblad-Toh K."/>
        </authorList>
    </citation>
    <scope>NUCLEOTIDE SEQUENCE [LARGE SCALE GENOMIC DNA]</scope>
</reference>
<keyword evidence="5" id="KW-0732">Signal</keyword>
<evidence type="ECO:0000256" key="8">
    <source>
        <dbReference type="ARBA" id="ARBA00023136"/>
    </source>
</evidence>
<organism evidence="13 14">
    <name type="scientific">Lepisosteus oculatus</name>
    <name type="common">Spotted gar</name>
    <dbReference type="NCBI Taxonomy" id="7918"/>
    <lineage>
        <taxon>Eukaryota</taxon>
        <taxon>Metazoa</taxon>
        <taxon>Chordata</taxon>
        <taxon>Craniata</taxon>
        <taxon>Vertebrata</taxon>
        <taxon>Euteleostomi</taxon>
        <taxon>Actinopterygii</taxon>
        <taxon>Neopterygii</taxon>
        <taxon>Holostei</taxon>
        <taxon>Semionotiformes</taxon>
        <taxon>Lepisosteidae</taxon>
        <taxon>Lepisosteus</taxon>
    </lineage>
</organism>
<dbReference type="AlphaFoldDB" id="W5LX89"/>
<dbReference type="GO" id="GO:0005576">
    <property type="term" value="C:extracellular region"/>
    <property type="evidence" value="ECO:0007669"/>
    <property type="project" value="UniProtKB-SubCell"/>
</dbReference>
<dbReference type="PROSITE" id="PS50835">
    <property type="entry name" value="IG_LIKE"/>
    <property type="match status" value="2"/>
</dbReference>
<dbReference type="SMART" id="SM00409">
    <property type="entry name" value="IG"/>
    <property type="match status" value="2"/>
</dbReference>
<reference evidence="13" key="3">
    <citation type="submission" date="2025-09" db="UniProtKB">
        <authorList>
            <consortium name="Ensembl"/>
        </authorList>
    </citation>
    <scope>IDENTIFICATION</scope>
</reference>
<dbReference type="STRING" id="7918.ENSLOCP00000000746"/>
<evidence type="ECO:0000256" key="7">
    <source>
        <dbReference type="ARBA" id="ARBA00023130"/>
    </source>
</evidence>
<keyword evidence="8" id="KW-0472">Membrane</keyword>
<evidence type="ECO:0000256" key="3">
    <source>
        <dbReference type="ARBA" id="ARBA00022475"/>
    </source>
</evidence>
<evidence type="ECO:0000256" key="4">
    <source>
        <dbReference type="ARBA" id="ARBA00022525"/>
    </source>
</evidence>
<dbReference type="Ensembl" id="ENSLOCT00000000750.1">
    <property type="protein sequence ID" value="ENSLOCP00000000746.1"/>
    <property type="gene ID" value="ENSLOCG00000000676.1"/>
</dbReference>
<feature type="domain" description="Ig-like" evidence="12">
    <location>
        <begin position="146"/>
        <end position="223"/>
    </location>
</feature>
<keyword evidence="4" id="KW-0964">Secreted</keyword>
<keyword evidence="9" id="KW-1015">Disulfide bond</keyword>
<keyword evidence="10" id="KW-0393">Immunoglobulin domain</keyword>
<keyword evidence="6" id="KW-0391">Immunity</keyword>
<keyword evidence="7" id="KW-1064">Adaptive immunity</keyword>
<dbReference type="SMART" id="SM00406">
    <property type="entry name" value="IGv"/>
    <property type="match status" value="2"/>
</dbReference>
<evidence type="ECO:0000256" key="11">
    <source>
        <dbReference type="ARBA" id="ARBA00043265"/>
    </source>
</evidence>
<comment type="subcellular location">
    <subcellularLocation>
        <location evidence="1">Cell membrane</location>
    </subcellularLocation>
    <subcellularLocation>
        <location evidence="2">Secreted</location>
    </subcellularLocation>
</comment>
<dbReference type="HOGENOM" id="CLU_077975_1_2_1"/>
<keyword evidence="14" id="KW-1185">Reference proteome</keyword>
<dbReference type="InterPro" id="IPR050199">
    <property type="entry name" value="IgHV"/>
</dbReference>
<evidence type="ECO:0000256" key="9">
    <source>
        <dbReference type="ARBA" id="ARBA00023157"/>
    </source>
</evidence>
<evidence type="ECO:0000313" key="14">
    <source>
        <dbReference type="Proteomes" id="UP000018468"/>
    </source>
</evidence>
<dbReference type="Bgee" id="ENSLOCG00000000676">
    <property type="expression patterns" value="Expressed in bone element and 6 other cell types or tissues"/>
</dbReference>
<evidence type="ECO:0000256" key="10">
    <source>
        <dbReference type="ARBA" id="ARBA00023319"/>
    </source>
</evidence>
<dbReference type="GO" id="GO:0003823">
    <property type="term" value="F:antigen binding"/>
    <property type="evidence" value="ECO:0000318"/>
    <property type="project" value="GO_Central"/>
</dbReference>
<dbReference type="PANTHER" id="PTHR23266">
    <property type="entry name" value="IMMUNOGLOBULIN HEAVY CHAIN"/>
    <property type="match status" value="1"/>
</dbReference>
<dbReference type="InterPro" id="IPR007110">
    <property type="entry name" value="Ig-like_dom"/>
</dbReference>
<accession>W5LX89</accession>
<dbReference type="eggNOG" id="ENOG502S5S3">
    <property type="taxonomic scope" value="Eukaryota"/>
</dbReference>